<sequence length="80" mass="8950">MKTGLLIEQRARLTTAPWVPVSRSSLPIPDFGMSSPPKIRGSGGRPLRRRRPSKNIFWAVCDLERELSHKVLLAKPSTSL</sequence>
<accession>A0AAD7XZR9</accession>
<dbReference type="Proteomes" id="UP001234581">
    <property type="component" value="Unassembled WGS sequence"/>
</dbReference>
<evidence type="ECO:0000313" key="3">
    <source>
        <dbReference type="Proteomes" id="UP001234581"/>
    </source>
</evidence>
<dbReference type="GeneID" id="83212811"/>
<name>A0AAD7XZR9_9FUNG</name>
<dbReference type="RefSeq" id="XP_058343929.1">
    <property type="nucleotide sequence ID" value="XM_058485443.1"/>
</dbReference>
<feature type="region of interest" description="Disordered" evidence="1">
    <location>
        <begin position="29"/>
        <end position="48"/>
    </location>
</feature>
<protein>
    <submittedName>
        <fullName evidence="2">Uncharacterized protein</fullName>
    </submittedName>
</protein>
<evidence type="ECO:0000256" key="1">
    <source>
        <dbReference type="SAM" id="MobiDB-lite"/>
    </source>
</evidence>
<reference evidence="2 3" key="1">
    <citation type="submission" date="2023-03" db="EMBL/GenBank/DDBJ databases">
        <title>Genome sequence of Lichtheimia ornata CBS 291.66.</title>
        <authorList>
            <person name="Mohabir J.T."/>
            <person name="Shea T.P."/>
            <person name="Kurbessoian T."/>
            <person name="Berby B."/>
            <person name="Fontaine J."/>
            <person name="Livny J."/>
            <person name="Gnirke A."/>
            <person name="Stajich J.E."/>
            <person name="Cuomo C.A."/>
        </authorList>
    </citation>
    <scope>NUCLEOTIDE SEQUENCE [LARGE SCALE GENOMIC DNA]</scope>
    <source>
        <strain evidence="2">CBS 291.66</strain>
    </source>
</reference>
<proteinExistence type="predicted"/>
<dbReference type="EMBL" id="JARTCD010000021">
    <property type="protein sequence ID" value="KAJ8659016.1"/>
    <property type="molecule type" value="Genomic_DNA"/>
</dbReference>
<keyword evidence="3" id="KW-1185">Reference proteome</keyword>
<evidence type="ECO:0000313" key="2">
    <source>
        <dbReference type="EMBL" id="KAJ8659016.1"/>
    </source>
</evidence>
<dbReference type="AlphaFoldDB" id="A0AAD7XZR9"/>
<organism evidence="2 3">
    <name type="scientific">Lichtheimia ornata</name>
    <dbReference type="NCBI Taxonomy" id="688661"/>
    <lineage>
        <taxon>Eukaryota</taxon>
        <taxon>Fungi</taxon>
        <taxon>Fungi incertae sedis</taxon>
        <taxon>Mucoromycota</taxon>
        <taxon>Mucoromycotina</taxon>
        <taxon>Mucoromycetes</taxon>
        <taxon>Mucorales</taxon>
        <taxon>Lichtheimiaceae</taxon>
        <taxon>Lichtheimia</taxon>
    </lineage>
</organism>
<gene>
    <name evidence="2" type="ORF">O0I10_005398</name>
</gene>
<comment type="caution">
    <text evidence="2">The sequence shown here is derived from an EMBL/GenBank/DDBJ whole genome shotgun (WGS) entry which is preliminary data.</text>
</comment>